<dbReference type="GeneTree" id="ENSGT00940000155208"/>
<dbReference type="PRINTS" id="PR00018">
    <property type="entry name" value="KRINGLE"/>
</dbReference>
<reference evidence="5" key="5">
    <citation type="submission" date="2005-09" db="EMBL/GenBank/DDBJ databases">
        <authorList>
            <person name="Mural R.J."/>
            <person name="Istrail S."/>
            <person name="Sutton G."/>
            <person name="Florea L."/>
            <person name="Halpern A.L."/>
            <person name="Mobarry C.M."/>
            <person name="Lippert R."/>
            <person name="Walenz B."/>
            <person name="Shatkay H."/>
            <person name="Dew I."/>
            <person name="Miller J.R."/>
            <person name="Flanigan M.J."/>
            <person name="Edwards N.J."/>
            <person name="Bolanos R."/>
            <person name="Fasulo D."/>
            <person name="Halldorsson B.V."/>
            <person name="Hannenhalli S."/>
            <person name="Turner R."/>
            <person name="Yooseph S."/>
            <person name="Lu F."/>
            <person name="Nusskern D.R."/>
            <person name="Shue B.C."/>
            <person name="Zheng X.H."/>
            <person name="Zhong F."/>
            <person name="Delcher A.L."/>
            <person name="Huson D.H."/>
            <person name="Kravitz S.A."/>
            <person name="Mouchard L."/>
            <person name="Reinert K."/>
            <person name="Remington K.A."/>
            <person name="Clark A.G."/>
            <person name="Waterman M.S."/>
            <person name="Eichler E.E."/>
            <person name="Adams M.D."/>
            <person name="Hunkapiller M.W."/>
            <person name="Myers E.W."/>
            <person name="Venter J.C."/>
        </authorList>
    </citation>
    <scope>NUCLEOTIDE SEQUENCE</scope>
</reference>
<dbReference type="InterPro" id="IPR013806">
    <property type="entry name" value="Kringle-like"/>
</dbReference>
<evidence type="ECO:0007829" key="9">
    <source>
        <dbReference type="ProteomicsDB" id="A0A9L9PY04"/>
    </source>
</evidence>
<proteinExistence type="evidence at protein level"/>
<keyword evidence="1 3" id="KW-0420">Kringle</keyword>
<reference evidence="5" key="2">
    <citation type="journal article" date="2001" name="Science">
        <title>The sequence of the human genome.</title>
        <authorList>
            <person name="Venter J.C."/>
            <person name="Adams M.D."/>
            <person name="Myers E.W."/>
            <person name="Li P.W."/>
            <person name="Mural R.J."/>
            <person name="Sutton G.G."/>
            <person name="Smith H.O."/>
            <person name="Yandell M."/>
            <person name="Evans C.A."/>
            <person name="Holt R.A."/>
            <person name="Gocayne J.D."/>
            <person name="Amanatides P."/>
            <person name="Ballew R.M."/>
            <person name="Huson D.H."/>
            <person name="Wortman J.R."/>
            <person name="Zhang Q."/>
            <person name="Kodira C.D."/>
            <person name="Zheng X.H."/>
            <person name="Chen L."/>
            <person name="Skupski M."/>
            <person name="Subramanian G."/>
            <person name="Thomas P.D."/>
            <person name="Zhang J."/>
            <person name="Gabor Miklos G.L."/>
            <person name="Nelson C."/>
            <person name="Broder S."/>
            <person name="Clark A.G."/>
            <person name="Nadeau J."/>
            <person name="McKusick V.A."/>
            <person name="Zinder N."/>
            <person name="Levine A.J."/>
            <person name="Roberts R.J."/>
            <person name="Simon M."/>
            <person name="Slayman C."/>
            <person name="Hunkapiller M."/>
            <person name="Bolanos R."/>
            <person name="Delcher A."/>
            <person name="Dew I."/>
            <person name="Fasulo D."/>
            <person name="Flanigan M."/>
            <person name="Florea L."/>
            <person name="Halpern A."/>
            <person name="Hannenhalli S."/>
            <person name="Kravitz S."/>
            <person name="Levy S."/>
            <person name="Mobarry C."/>
            <person name="Reinert K."/>
            <person name="Remington K."/>
            <person name="Abu-Threideh J."/>
            <person name="Beasley E."/>
            <person name="Biddick K."/>
            <person name="Bonazzi V."/>
            <person name="Brandon R."/>
            <person name="Cargill M."/>
            <person name="Chandramouliswaran I."/>
            <person name="Charlab R."/>
            <person name="Chaturvedi K."/>
            <person name="Deng Z."/>
            <person name="Di Francesco V."/>
            <person name="Dunn P."/>
            <person name="Eilbeck K."/>
            <person name="Evangelista C."/>
            <person name="Gabrielian A.E."/>
            <person name="Gan W."/>
            <person name="Ge W."/>
            <person name="Gong F."/>
            <person name="Gu Z."/>
            <person name="Guan P."/>
            <person name="Heiman T.J."/>
            <person name="Higgins M.E."/>
            <person name="Ji R.R."/>
            <person name="Ke Z."/>
            <person name="Ketchum K.A."/>
            <person name="Lai Z."/>
            <person name="Lei Y."/>
            <person name="Li Z."/>
            <person name="Li J."/>
            <person name="Liang Y."/>
            <person name="Lin X."/>
            <person name="Lu F."/>
            <person name="Merkulov G.V."/>
            <person name="Milshina N."/>
            <person name="Moore H.M."/>
            <person name="Naik A.K."/>
            <person name="Narayan V.A."/>
            <person name="Neelam B."/>
            <person name="Nusskern D."/>
            <person name="Rusch D.B."/>
            <person name="Salzberg S."/>
            <person name="Shao W."/>
            <person name="Shue B."/>
            <person name="Sun J."/>
            <person name="Wang Z."/>
            <person name="Wang A."/>
            <person name="Wang X."/>
            <person name="Wang J."/>
            <person name="Wei M."/>
            <person name="Wides R."/>
            <person name="Xiao C."/>
            <person name="Yan C."/>
            <person name="Yao A."/>
            <person name="Ye J."/>
            <person name="Zhan M."/>
            <person name="Zhang W."/>
            <person name="Zhang H."/>
            <person name="Zhao Q."/>
            <person name="Zheng L."/>
            <person name="Zhong F."/>
            <person name="Zhong W."/>
            <person name="Zhu S."/>
            <person name="Zhao S."/>
            <person name="Gilbert D."/>
            <person name="Baumhueter S."/>
            <person name="Spier G."/>
            <person name="Carter C."/>
            <person name="Cravchik A."/>
            <person name="Woodage T."/>
            <person name="Ali F."/>
            <person name="An H."/>
            <person name="Awe A."/>
            <person name="Baldwin D."/>
            <person name="Baden H."/>
            <person name="Barnstead M."/>
            <person name="Barrow I."/>
            <person name="Beeson K."/>
            <person name="Busam D."/>
            <person name="Carver A."/>
            <person name="Center A."/>
            <person name="Cheng M.L."/>
            <person name="Curry L."/>
            <person name="Danaher S."/>
            <person name="Davenport L."/>
            <person name="Desilets R."/>
            <person name="Dietz S."/>
            <person name="Dodson K."/>
            <person name="Doup L."/>
            <person name="Ferriera S."/>
            <person name="Garg N."/>
            <person name="Gluecksmann A."/>
            <person name="Hart B."/>
            <person name="Haynes J."/>
            <person name="Haynes C."/>
            <person name="Heiner C."/>
            <person name="Hladun S."/>
            <person name="Hostin D."/>
            <person name="Houck J."/>
            <person name="Howland T."/>
            <person name="Ibegwam C."/>
            <person name="Johnson J."/>
            <person name="Kalush F."/>
            <person name="Kline L."/>
            <person name="Koduru S."/>
            <person name="Love A."/>
            <person name="Mann F."/>
            <person name="May D."/>
            <person name="McCawley S."/>
            <person name="McIntosh T."/>
            <person name="McMullen I."/>
            <person name="Moy M."/>
            <person name="Moy L."/>
            <person name="Murphy B."/>
            <person name="Nelson K."/>
            <person name="Pfannkoch C."/>
            <person name="Pratts E."/>
            <person name="Puri V."/>
            <person name="Qureshi H."/>
            <person name="Reardon M."/>
            <person name="Rodriguez R."/>
            <person name="Rogers Y.H."/>
            <person name="Romblad D."/>
            <person name="Ruhfel B."/>
            <person name="Scott R."/>
            <person name="Sitter C."/>
            <person name="Smallwood M."/>
            <person name="Stewart E."/>
            <person name="Strong R."/>
            <person name="Suh E."/>
            <person name="Thomas R."/>
            <person name="Tint N.N."/>
            <person name="Tse S."/>
            <person name="Vech C."/>
            <person name="Wang G."/>
            <person name="Wetter J."/>
            <person name="Williams S."/>
            <person name="Williams M."/>
            <person name="Windsor S."/>
            <person name="Winn-Deen E."/>
            <person name="Wolfe K."/>
            <person name="Zaveri J."/>
            <person name="Zaveri K."/>
            <person name="Abril J.F."/>
            <person name="Guigo R."/>
            <person name="Campbell M.J."/>
            <person name="Sjolander K.V."/>
            <person name="Karlak B."/>
            <person name="Kejariwal A."/>
            <person name="Mi H."/>
            <person name="Lazareva B."/>
            <person name="Hatton T."/>
            <person name="Narechania A."/>
            <person name="Diemer K."/>
            <person name="Muruganujan A."/>
            <person name="Guo N."/>
            <person name="Sato S."/>
            <person name="Bafna V."/>
            <person name="Istrail S."/>
            <person name="Lippert R."/>
            <person name="Schwartz R."/>
            <person name="Walenz B."/>
            <person name="Yooseph S."/>
            <person name="Allen D."/>
            <person name="Basu A."/>
            <person name="Baxendale J."/>
            <person name="Blick L."/>
            <person name="Caminha M."/>
            <person name="Carnes-Stine J."/>
            <person name="Caulk P."/>
            <person name="Chiang Y.H."/>
            <person name="Coyne M."/>
            <person name="Dahlke C."/>
            <person name="Mays A."/>
            <person name="Dombroski M."/>
            <person name="Donnelly M."/>
            <person name="Ely D."/>
            <person name="Esparham S."/>
            <person name="Fosler C."/>
            <person name="Gire H."/>
            <person name="Glanowski S."/>
            <person name="Glasser K."/>
            <person name="Glodek A."/>
            <person name="Gorokhov M."/>
            <person name="Graham K."/>
            <person name="Gropman B."/>
            <person name="Harris M."/>
            <person name="Heil J."/>
            <person name="Henderson S."/>
            <person name="Hoover J."/>
            <person name="Jennings D."/>
            <person name="Jordan C."/>
            <person name="Jordan J."/>
            <person name="Kasha J."/>
            <person name="Kagan L."/>
            <person name="Kraft C."/>
            <person name="Levitsky A."/>
            <person name="Lewis M."/>
            <person name="Liu X."/>
            <person name="Lopez J."/>
            <person name="Ma D."/>
            <person name="Majoros W."/>
            <person name="McDaniel J."/>
            <person name="Murphy S."/>
            <person name="Newman M."/>
            <person name="Nguyen T."/>
            <person name="Nguyen N."/>
            <person name="Nodell M."/>
            <person name="Pan S."/>
            <person name="Peck J."/>
            <person name="Peterson M."/>
            <person name="Rowe W."/>
            <person name="Sanders R."/>
            <person name="Scott J."/>
            <person name="Simpson M."/>
            <person name="Smith T."/>
            <person name="Sprague A."/>
            <person name="Stockwell T."/>
            <person name="Turner R."/>
            <person name="Venter E."/>
            <person name="Wang M."/>
            <person name="Wen M."/>
            <person name="Wu D."/>
            <person name="Wu M."/>
            <person name="Xia A."/>
            <person name="Zandieh A."/>
            <person name="Zhu X."/>
        </authorList>
    </citation>
    <scope>NUCLEOTIDE SEQUENCE</scope>
</reference>
<evidence type="ECO:0000313" key="5">
    <source>
        <dbReference type="EMBL" id="EAW47594.1"/>
    </source>
</evidence>
<dbReference type="SUPFAM" id="SSF57440">
    <property type="entry name" value="Kringle-like"/>
    <property type="match status" value="1"/>
</dbReference>
<keyword evidence="8 9" id="KW-1267">Proteomics identification</keyword>
<evidence type="ECO:0000313" key="7">
    <source>
        <dbReference type="Proteomes" id="UP000005640"/>
    </source>
</evidence>
<dbReference type="EMBL" id="CH471051">
    <property type="protein sequence ID" value="EAW47594.1"/>
    <property type="molecule type" value="Genomic_DNA"/>
</dbReference>
<dbReference type="AlphaFoldDB" id="A0A9L9PY04"/>
<evidence type="ECO:0007829" key="8">
    <source>
        <dbReference type="PeptideAtlas" id="A0A9L9PY04"/>
    </source>
</evidence>
<gene>
    <name evidence="6" type="primary">PLG</name>
    <name evidence="5" type="ORF">hCG_2029799</name>
</gene>
<reference evidence="6 7" key="3">
    <citation type="journal article" date="2003" name="Nature">
        <title>The DNA sequence and analysis of human chromosome 6.</title>
        <authorList>
            <person name="Mungall A.J."/>
            <person name="Palmer S.A."/>
            <person name="Sims S.K."/>
            <person name="Edwards C.A."/>
            <person name="Ashurst J.L."/>
            <person name="Wilming L."/>
            <person name="Jones M.C."/>
            <person name="Horton R."/>
            <person name="Hunt S.E."/>
            <person name="Scott C.E."/>
            <person name="Gilbert J.G."/>
            <person name="Clamp M.E."/>
            <person name="Bethel G."/>
            <person name="Milne S."/>
            <person name="Ainscough R."/>
            <person name="Almeida J.P."/>
            <person name="Ambrose K.D."/>
            <person name="Andrews T.D."/>
            <person name="Ashwell R.I."/>
            <person name="Babbage A.K."/>
            <person name="Bagguley C.L."/>
            <person name="Bailey J."/>
            <person name="Banerjee R."/>
            <person name="Barker D.J."/>
            <person name="Barlow K.F."/>
            <person name="Bates K."/>
            <person name="Beare D.M."/>
            <person name="Beasley H."/>
            <person name="Beasley O."/>
            <person name="Bird C.P."/>
            <person name="Blakey S."/>
            <person name="Bray-Allen S."/>
            <person name="Brook J."/>
            <person name="Brown A.J."/>
            <person name="Brown J.Y."/>
            <person name="Burford D.C."/>
            <person name="Burrill W."/>
            <person name="Burton J."/>
            <person name="Carder C."/>
            <person name="Carter N.P."/>
            <person name="Chapman J.C."/>
            <person name="Clark S.Y."/>
            <person name="Clark G."/>
            <person name="Clee C.M."/>
            <person name="Clegg S."/>
            <person name="Cobley V."/>
            <person name="Collier R.E."/>
            <person name="Collins J.E."/>
            <person name="Colman L.K."/>
            <person name="Corby N.R."/>
            <person name="Coville G.J."/>
            <person name="Culley K.M."/>
            <person name="Dhami P."/>
            <person name="Davies J."/>
            <person name="Dunn M."/>
            <person name="Earthrowl M.E."/>
            <person name="Ellington A.E."/>
            <person name="Evans K.A."/>
            <person name="Faulkner L."/>
            <person name="Francis M.D."/>
            <person name="Frankish A."/>
            <person name="Frankland J."/>
            <person name="French L."/>
            <person name="Garner P."/>
            <person name="Garnett J."/>
            <person name="Ghori M.J."/>
            <person name="Gilby L.M."/>
            <person name="Gillson C.J."/>
            <person name="Glithero R.J."/>
            <person name="Grafham D.V."/>
            <person name="Grant M."/>
            <person name="Gribble S."/>
            <person name="Griffiths C."/>
            <person name="Griffiths M."/>
            <person name="Hall R."/>
            <person name="Halls K.S."/>
            <person name="Hammond S."/>
            <person name="Harley J.L."/>
            <person name="Hart E.A."/>
            <person name="Heath P.D."/>
            <person name="Heathcott R."/>
            <person name="Holmes S.J."/>
            <person name="Howden P.J."/>
            <person name="Howe K.L."/>
            <person name="Howell G.R."/>
            <person name="Huckle E."/>
            <person name="Humphray S.J."/>
            <person name="Humphries M.D."/>
            <person name="Hunt A.R."/>
            <person name="Johnson C.M."/>
            <person name="Joy A.A."/>
            <person name="Kay M."/>
            <person name="Keenan S.J."/>
            <person name="Kimberley A.M."/>
            <person name="King A."/>
            <person name="Laird G.K."/>
            <person name="Langford C."/>
            <person name="Lawlor S."/>
            <person name="Leongamornlert D.A."/>
            <person name="Leversha M."/>
            <person name="Lloyd C.R."/>
            <person name="Lloyd D.M."/>
            <person name="Loveland J.E."/>
            <person name="Lovell J."/>
            <person name="Martin S."/>
            <person name="Mashreghi-Mohammadi M."/>
            <person name="Maslen G.L."/>
            <person name="Matthews L."/>
            <person name="McCann O.T."/>
            <person name="McLaren S.J."/>
            <person name="McLay K."/>
            <person name="McMurray A."/>
            <person name="Moore M.J."/>
            <person name="Mullikin J.C."/>
            <person name="Niblett D."/>
            <person name="Nickerson T."/>
            <person name="Novik K.L."/>
            <person name="Oliver K."/>
            <person name="Overton-Larty E.K."/>
            <person name="Parker A."/>
            <person name="Patel R."/>
            <person name="Pearce A.V."/>
            <person name="Peck A.I."/>
            <person name="Phillimore B."/>
            <person name="Phillips S."/>
            <person name="Plumb R.W."/>
            <person name="Porter K.M."/>
            <person name="Ramsey Y."/>
            <person name="Ranby S.A."/>
            <person name="Rice C.M."/>
            <person name="Ross M.T."/>
            <person name="Searle S.M."/>
            <person name="Sehra H.K."/>
            <person name="Sheridan E."/>
            <person name="Skuce C.D."/>
            <person name="Smith S."/>
            <person name="Smith M."/>
            <person name="Spraggon L."/>
            <person name="Squares S.L."/>
            <person name="Steward C.A."/>
            <person name="Sycamore N."/>
            <person name="Tamlyn-Hall G."/>
            <person name="Tester J."/>
            <person name="Theaker A.J."/>
            <person name="Thomas D.W."/>
            <person name="Thorpe A."/>
            <person name="Tracey A."/>
            <person name="Tromans A."/>
            <person name="Tubby B."/>
            <person name="Wall M."/>
            <person name="Wallis J.M."/>
            <person name="West A.P."/>
            <person name="White S.S."/>
            <person name="Whitehead S.L."/>
            <person name="Whittaker H."/>
            <person name="Wild A."/>
            <person name="Willey D.J."/>
            <person name="Wilmer T.E."/>
            <person name="Wood J.M."/>
            <person name="Wray P.W."/>
            <person name="Wyatt J.C."/>
            <person name="Young L."/>
            <person name="Younger R.M."/>
            <person name="Bentley D.R."/>
            <person name="Coulson A."/>
            <person name="Durbin R."/>
            <person name="Hubbard T."/>
            <person name="Sulston J.E."/>
            <person name="Dunham I."/>
            <person name="Rogers J."/>
            <person name="Beck S."/>
        </authorList>
    </citation>
    <scope>NUCLEOTIDE SEQUENCE [LARGE SCALE GENOMIC DNA]</scope>
</reference>
<keyword evidence="7" id="KW-1185">Reference proteome</keyword>
<evidence type="ECO:0000259" key="4">
    <source>
        <dbReference type="PROSITE" id="PS50070"/>
    </source>
</evidence>
<dbReference type="OpenTargets" id="ENSG00000122194"/>
<comment type="caution">
    <text evidence="3">Lacks conserved residue(s) required for the propagation of feature annotation.</text>
</comment>
<dbReference type="Ensembl" id="ENST00000494325.2">
    <property type="protein sequence ID" value="ENSP00000516620.1"/>
    <property type="gene ID" value="ENSG00000122194.20"/>
</dbReference>
<dbReference type="Proteomes" id="UP000005640">
    <property type="component" value="Chromosome 6"/>
</dbReference>
<reference evidence="6" key="4">
    <citation type="journal article" date="2004" name="Nature">
        <title>Finishing the euchromatic sequence of the human genome.</title>
        <authorList>
            <consortium name="International Human Genome Sequencing Consortium"/>
        </authorList>
    </citation>
    <scope>NUCLEOTIDE SEQUENCE [LARGE SCALE GENOMIC DNA]</scope>
</reference>
<dbReference type="Pfam" id="PF00051">
    <property type="entry name" value="Kringle"/>
    <property type="match status" value="1"/>
</dbReference>
<dbReference type="InterPro" id="IPR038178">
    <property type="entry name" value="Kringle_sf"/>
</dbReference>
<keyword evidence="2" id="KW-1015">Disulfide bond</keyword>
<dbReference type="FunFam" id="2.40.20.10:FF:000059">
    <property type="entry name" value="HCG2029799, isoform CRA_b"/>
    <property type="match status" value="1"/>
</dbReference>
<organism evidence="6 7">
    <name type="scientific">Homo sapiens</name>
    <name type="common">Human</name>
    <dbReference type="NCBI Taxonomy" id="9606"/>
    <lineage>
        <taxon>Eukaryota</taxon>
        <taxon>Metazoa</taxon>
        <taxon>Chordata</taxon>
        <taxon>Craniata</taxon>
        <taxon>Vertebrata</taxon>
        <taxon>Euteleostomi</taxon>
        <taxon>Mammalia</taxon>
        <taxon>Eutheria</taxon>
        <taxon>Euarchontoglires</taxon>
        <taxon>Primates</taxon>
        <taxon>Haplorrhini</taxon>
        <taxon>Catarrhini</taxon>
        <taxon>Hominidae</taxon>
        <taxon>Homo</taxon>
    </lineage>
</organism>
<dbReference type="HGNC" id="HGNC:9071">
    <property type="gene designation" value="PLG"/>
</dbReference>
<dbReference type="PROSITE" id="PS50070">
    <property type="entry name" value="KRINGLE_2"/>
    <property type="match status" value="1"/>
</dbReference>
<dbReference type="OrthoDB" id="41905at2759"/>
<reference evidence="6" key="1">
    <citation type="journal article" date="2001" name="Nature">
        <title>Initial sequencing and analysis of the human genome.</title>
        <authorList>
            <consortium name="International Human Genome Sequencing Consortium"/>
            <person name="Lander E.S."/>
            <person name="Linton L.M."/>
            <person name="Birren B."/>
            <person name="Nusbaum C."/>
            <person name="Zody M.C."/>
            <person name="Baldwin J."/>
            <person name="Devon K."/>
            <person name="Dewar K."/>
            <person name="Doyle M."/>
            <person name="FitzHugh W."/>
            <person name="Funke R."/>
            <person name="Gage D."/>
            <person name="Harris K."/>
            <person name="Heaford A."/>
            <person name="Howland J."/>
            <person name="Kann L."/>
            <person name="Lehoczky J."/>
            <person name="LeVine R."/>
            <person name="McEwan P."/>
            <person name="McKernan K."/>
            <person name="Meldrim J."/>
            <person name="Mesirov J.P."/>
            <person name="Miranda C."/>
            <person name="Morris W."/>
            <person name="Naylor J."/>
            <person name="Raymond C."/>
            <person name="Rosetti M."/>
            <person name="Santos R."/>
            <person name="Sheridan A."/>
            <person name="Sougnez C."/>
            <person name="Stange-Thomann N."/>
            <person name="Stojanovic N."/>
            <person name="Subramanian A."/>
            <person name="Wyman D."/>
            <person name="Rogers J."/>
            <person name="Sulston J."/>
            <person name="Ainscough R."/>
            <person name="Beck S."/>
            <person name="Bentley D."/>
            <person name="Burton J."/>
            <person name="Clee C."/>
            <person name="Carter N."/>
            <person name="Coulson A."/>
            <person name="Deadman R."/>
            <person name="Deloukas P."/>
            <person name="Dunham A."/>
            <person name="Dunham I."/>
            <person name="Durbin R."/>
            <person name="French L."/>
            <person name="Grafham D."/>
            <person name="Gregory S."/>
            <person name="Hubbard T."/>
            <person name="Humphray S."/>
            <person name="Hunt A."/>
            <person name="Jones M."/>
            <person name="Lloyd C."/>
            <person name="McMurray A."/>
            <person name="Matthews L."/>
            <person name="Mercer S."/>
            <person name="Milne S."/>
            <person name="Mullikin J.C."/>
            <person name="Mungall A."/>
            <person name="Plumb R."/>
            <person name="Ross M."/>
            <person name="Shownkeen R."/>
            <person name="Sims S."/>
            <person name="Waterston R.H."/>
            <person name="Wilson R.K."/>
            <person name="Hillier L.W."/>
            <person name="McPherson J.D."/>
            <person name="Marra M.A."/>
            <person name="Mardis E.R."/>
            <person name="Fulton L.A."/>
            <person name="Chinwalla A.T."/>
            <person name="Pepin K.H."/>
            <person name="Gish W.R."/>
            <person name="Chissoe S.L."/>
            <person name="Wendl M.C."/>
            <person name="Delehaunty K.D."/>
            <person name="Miner T.L."/>
            <person name="Delehaunty A."/>
            <person name="Kramer J.B."/>
            <person name="Cook L.L."/>
            <person name="Fulton R.S."/>
            <person name="Johnson D.L."/>
            <person name="Minx P.J."/>
            <person name="Clifton S.W."/>
            <person name="Hawkins T."/>
            <person name="Branscomb E."/>
            <person name="Predki P."/>
            <person name="Richardson P."/>
            <person name="Wenning S."/>
            <person name="Slezak T."/>
            <person name="Doggett N."/>
            <person name="Cheng J.F."/>
            <person name="Olsen A."/>
            <person name="Lucas S."/>
            <person name="Elkin C."/>
            <person name="Uberbacher E."/>
            <person name="Frazier M."/>
            <person name="Gibbs R.A."/>
            <person name="Muzny D.M."/>
            <person name="Scherer S.E."/>
            <person name="Bouck J.B."/>
            <person name="Sodergren E.J."/>
            <person name="Worley K.C."/>
            <person name="Rives C.M."/>
            <person name="Gorrell J.H."/>
            <person name="Metzker M.L."/>
            <person name="Naylor S.L."/>
            <person name="Kucherlapati R.S."/>
            <person name="Nelson D.L."/>
            <person name="Weinstock G.M."/>
            <person name="Sakaki Y."/>
            <person name="Fujiyama A."/>
            <person name="Hattori M."/>
            <person name="Yada T."/>
            <person name="Toyoda A."/>
            <person name="Itoh T."/>
            <person name="Kawagoe C."/>
            <person name="Watanabe H."/>
            <person name="Totoki Y."/>
            <person name="Taylor T."/>
            <person name="Weissenbach J."/>
            <person name="Heilig R."/>
            <person name="Saurin W."/>
            <person name="Artiguenave F."/>
            <person name="Brottier P."/>
            <person name="Bruls T."/>
            <person name="Pelletier E."/>
            <person name="Robert C."/>
            <person name="Wincker P."/>
            <person name="Smith D.R."/>
            <person name="Doucette-Stamm L."/>
            <person name="Rubenfield M."/>
            <person name="Weinstock K."/>
            <person name="Lee H.M."/>
            <person name="Dubois J."/>
            <person name="Rosenthal A."/>
            <person name="Platzer M."/>
            <person name="Nyakatura G."/>
            <person name="Taudien S."/>
            <person name="Rump A."/>
            <person name="Yang H."/>
            <person name="Yu J."/>
            <person name="Wang J."/>
            <person name="Huang G."/>
            <person name="Gu J."/>
            <person name="Hood L."/>
            <person name="Rowen L."/>
            <person name="Madan A."/>
            <person name="Qin S."/>
            <person name="Davis R.W."/>
            <person name="Federspiel N.A."/>
            <person name="Abola A.P."/>
            <person name="Proctor M.J."/>
            <person name="Myers R.M."/>
            <person name="Schmutz J."/>
            <person name="Dickson M."/>
            <person name="Grimwood J."/>
            <person name="Cox D.R."/>
            <person name="Olson M.V."/>
            <person name="Kaul R."/>
            <person name="Raymond C."/>
            <person name="Shimizu N."/>
            <person name="Kawasaki K."/>
            <person name="Minoshima S."/>
            <person name="Evans G.A."/>
            <person name="Athanasiou M."/>
            <person name="Schultz R."/>
            <person name="Roe B.A."/>
            <person name="Chen F."/>
            <person name="Pan H."/>
            <person name="Ramser J."/>
            <person name="Lehrach H."/>
            <person name="Reinhardt R."/>
            <person name="McCombie W.R."/>
            <person name="de la Bastide M."/>
            <person name="Dedhia N."/>
            <person name="Blocker H."/>
            <person name="Hornischer K."/>
            <person name="Nordsiek G."/>
            <person name="Agarwala R."/>
            <person name="Aravind L."/>
            <person name="Bailey J.A."/>
            <person name="Bateman A."/>
            <person name="Batzoglou S."/>
            <person name="Birney E."/>
            <person name="Bork P."/>
            <person name="Brown D.G."/>
            <person name="Burge C.B."/>
            <person name="Cerutti L."/>
            <person name="Chen H.C."/>
            <person name="Church D."/>
            <person name="Clamp M."/>
            <person name="Copley R.R."/>
            <person name="Doerks T."/>
            <person name="Eddy S.R."/>
            <person name="Eichler E.E."/>
            <person name="Furey T.S."/>
            <person name="Galagan J."/>
            <person name="Gilbert J.G."/>
            <person name="Harmon C."/>
            <person name="Hayashizaki Y."/>
            <person name="Haussler D."/>
            <person name="Hermjakob H."/>
            <person name="Hokamp K."/>
            <person name="Jang W."/>
            <person name="Johnson L.S."/>
            <person name="Jones T.A."/>
            <person name="Kasif S."/>
            <person name="Kaspryzk A."/>
            <person name="Kennedy S."/>
            <person name="Kent W.J."/>
            <person name="Kitts P."/>
            <person name="Koonin E.V."/>
            <person name="Korf I."/>
            <person name="Kulp D."/>
            <person name="Lancet D."/>
            <person name="Lowe T.M."/>
            <person name="McLysaght A."/>
            <person name="Mikkelsen T."/>
            <person name="Moran J.V."/>
            <person name="Mulder N."/>
            <person name="Pollara V.J."/>
            <person name="Ponting C.P."/>
            <person name="Schuler G."/>
            <person name="Schultz J."/>
            <person name="Slater G."/>
            <person name="Smit A.F."/>
            <person name="Stupka E."/>
            <person name="Szustakowski J."/>
            <person name="Thierry-Mieg D."/>
            <person name="Thierry-Mieg J."/>
            <person name="Wagner L."/>
            <person name="Wallis J."/>
            <person name="Wheeler R."/>
            <person name="Williams A."/>
            <person name="Wolf Y.I."/>
            <person name="Wolfe K.H."/>
            <person name="Yang S.P."/>
            <person name="Yeh R.F."/>
            <person name="Collins F."/>
            <person name="Guyer M.S."/>
            <person name="Peterson J."/>
            <person name="Felsenfeld A."/>
            <person name="Wetterstrand K.A."/>
            <person name="Patrinos A."/>
            <person name="Morgan M.J."/>
            <person name="de Jong P."/>
            <person name="Catanese J.J."/>
            <person name="Osoegawa K."/>
            <person name="Shizuya H."/>
            <person name="Choi S."/>
            <person name="Chen Y.J."/>
        </authorList>
    </citation>
    <scope>NUCLEOTIDE SEQUENCE [LARGE SCALE GENOMIC DNA]</scope>
</reference>
<evidence type="ECO:0000313" key="6">
    <source>
        <dbReference type="Ensembl" id="ENSP00000516620.1"/>
    </source>
</evidence>
<dbReference type="Gene3D" id="2.40.20.10">
    <property type="entry name" value="Plasminogen Kringle 4"/>
    <property type="match status" value="1"/>
</dbReference>
<evidence type="ECO:0000256" key="2">
    <source>
        <dbReference type="ARBA" id="ARBA00023157"/>
    </source>
</evidence>
<dbReference type="PANTHER" id="PTHR24261:SF7">
    <property type="entry name" value="KRINGLE DOMAIN-CONTAINING PROTEIN"/>
    <property type="match status" value="1"/>
</dbReference>
<evidence type="ECO:0000256" key="3">
    <source>
        <dbReference type="PROSITE-ProRule" id="PRU00121"/>
    </source>
</evidence>
<protein>
    <submittedName>
        <fullName evidence="5">HCG2029799, isoform CRA_d</fullName>
    </submittedName>
    <submittedName>
        <fullName evidence="6">Plasminogen</fullName>
    </submittedName>
</protein>
<reference evidence="6" key="6">
    <citation type="submission" date="2025-05" db="UniProtKB">
        <authorList>
            <consortium name="Ensembl"/>
        </authorList>
    </citation>
    <scope>IDENTIFICATION</scope>
</reference>
<accession>A0A9L9PY04</accession>
<dbReference type="PANTHER" id="PTHR24261">
    <property type="entry name" value="PLASMINOGEN-RELATED"/>
    <property type="match status" value="1"/>
</dbReference>
<sequence length="61" mass="7049">MAENRKSSIIIRMRDVVLFEKKVYLSECKTGNGKNYRGTMSKTKNGITCQKWSSTSPHRPR</sequence>
<dbReference type="SMART" id="SM00130">
    <property type="entry name" value="KR"/>
    <property type="match status" value="1"/>
</dbReference>
<name>A0A9L9PY04_HUMAN</name>
<dbReference type="InterPro" id="IPR000001">
    <property type="entry name" value="Kringle"/>
</dbReference>
<feature type="domain" description="Kringle" evidence="4">
    <location>
        <begin position="27"/>
        <end position="61"/>
    </location>
</feature>
<dbReference type="SMR" id="A0A9L9PY04"/>
<evidence type="ECO:0000256" key="1">
    <source>
        <dbReference type="ARBA" id="ARBA00022572"/>
    </source>
</evidence>
<dbReference type="InterPro" id="IPR050759">
    <property type="entry name" value="Serine_protease_kringle"/>
</dbReference>
<dbReference type="EMBL" id="AL109933">
    <property type="status" value="NOT_ANNOTATED_CDS"/>
    <property type="molecule type" value="Genomic_DNA"/>
</dbReference>